<evidence type="ECO:0000313" key="7">
    <source>
        <dbReference type="Proteomes" id="UP001596250"/>
    </source>
</evidence>
<keyword evidence="2 4" id="KW-0238">DNA-binding</keyword>
<organism evidence="6 7">
    <name type="scientific">Marinicrinis lubricantis</name>
    <dbReference type="NCBI Taxonomy" id="2086470"/>
    <lineage>
        <taxon>Bacteria</taxon>
        <taxon>Bacillati</taxon>
        <taxon>Bacillota</taxon>
        <taxon>Bacilli</taxon>
        <taxon>Bacillales</taxon>
        <taxon>Paenibacillaceae</taxon>
    </lineage>
</organism>
<gene>
    <name evidence="6" type="ORF">ACFPXP_03990</name>
</gene>
<dbReference type="Gene3D" id="1.10.357.10">
    <property type="entry name" value="Tetracycline Repressor, domain 2"/>
    <property type="match status" value="1"/>
</dbReference>
<dbReference type="Proteomes" id="UP001596250">
    <property type="component" value="Unassembled WGS sequence"/>
</dbReference>
<dbReference type="PROSITE" id="PS01081">
    <property type="entry name" value="HTH_TETR_1"/>
    <property type="match status" value="1"/>
</dbReference>
<reference evidence="7" key="1">
    <citation type="journal article" date="2019" name="Int. J. Syst. Evol. Microbiol.">
        <title>The Global Catalogue of Microorganisms (GCM) 10K type strain sequencing project: providing services to taxonomists for standard genome sequencing and annotation.</title>
        <authorList>
            <consortium name="The Broad Institute Genomics Platform"/>
            <consortium name="The Broad Institute Genome Sequencing Center for Infectious Disease"/>
            <person name="Wu L."/>
            <person name="Ma J."/>
        </authorList>
    </citation>
    <scope>NUCLEOTIDE SEQUENCE [LARGE SCALE GENOMIC DNA]</scope>
    <source>
        <strain evidence="7">CCM 8749</strain>
    </source>
</reference>
<keyword evidence="3" id="KW-0804">Transcription</keyword>
<dbReference type="InterPro" id="IPR050109">
    <property type="entry name" value="HTH-type_TetR-like_transc_reg"/>
</dbReference>
<dbReference type="PANTHER" id="PTHR30055:SF234">
    <property type="entry name" value="HTH-TYPE TRANSCRIPTIONAL REGULATOR BETI"/>
    <property type="match status" value="1"/>
</dbReference>
<dbReference type="SUPFAM" id="SSF46689">
    <property type="entry name" value="Homeodomain-like"/>
    <property type="match status" value="1"/>
</dbReference>
<name>A0ABW1IKK8_9BACL</name>
<evidence type="ECO:0000259" key="5">
    <source>
        <dbReference type="PROSITE" id="PS50977"/>
    </source>
</evidence>
<dbReference type="PRINTS" id="PR00455">
    <property type="entry name" value="HTHTETR"/>
</dbReference>
<dbReference type="PANTHER" id="PTHR30055">
    <property type="entry name" value="HTH-TYPE TRANSCRIPTIONAL REGULATOR RUTR"/>
    <property type="match status" value="1"/>
</dbReference>
<dbReference type="InterPro" id="IPR023772">
    <property type="entry name" value="DNA-bd_HTH_TetR-type_CS"/>
</dbReference>
<evidence type="ECO:0000313" key="6">
    <source>
        <dbReference type="EMBL" id="MFC5985598.1"/>
    </source>
</evidence>
<accession>A0ABW1IKK8</accession>
<dbReference type="EMBL" id="JBHSQV010000028">
    <property type="protein sequence ID" value="MFC5985598.1"/>
    <property type="molecule type" value="Genomic_DNA"/>
</dbReference>
<protein>
    <submittedName>
        <fullName evidence="6">TetR/AcrR family transcriptional regulator</fullName>
    </submittedName>
</protein>
<dbReference type="InterPro" id="IPR001647">
    <property type="entry name" value="HTH_TetR"/>
</dbReference>
<evidence type="ECO:0000256" key="3">
    <source>
        <dbReference type="ARBA" id="ARBA00023163"/>
    </source>
</evidence>
<comment type="caution">
    <text evidence="6">The sequence shown here is derived from an EMBL/GenBank/DDBJ whole genome shotgun (WGS) entry which is preliminary data.</text>
</comment>
<dbReference type="RefSeq" id="WP_379892595.1">
    <property type="nucleotide sequence ID" value="NZ_CBCSCT010000018.1"/>
</dbReference>
<keyword evidence="1" id="KW-0805">Transcription regulation</keyword>
<evidence type="ECO:0000256" key="2">
    <source>
        <dbReference type="ARBA" id="ARBA00023125"/>
    </source>
</evidence>
<evidence type="ECO:0000256" key="1">
    <source>
        <dbReference type="ARBA" id="ARBA00023015"/>
    </source>
</evidence>
<proteinExistence type="predicted"/>
<keyword evidence="7" id="KW-1185">Reference proteome</keyword>
<feature type="DNA-binding region" description="H-T-H motif" evidence="4">
    <location>
        <begin position="32"/>
        <end position="51"/>
    </location>
</feature>
<sequence length="218" mass="24396">MGWREQKKEETRRTLLNKAAELFGTKGYQAVTTAEIARAAGIAEGTLFNYFRGKGELFIAAMMPESSIEEPPEIQIEEISPSDLAAVMVELLDRQLSSLMQVNKRLLQDYFSIVYGGGLAEGAEARASLLTADERMLSLISRFLVQQKERHPAPFANFDVDVAASCIFGCTVTLLNQYVIAEDWTYEQLKQSLYDQILFVLTGHVKSWNEEGSGQDEL</sequence>
<dbReference type="Pfam" id="PF00440">
    <property type="entry name" value="TetR_N"/>
    <property type="match status" value="1"/>
</dbReference>
<dbReference type="InterPro" id="IPR009057">
    <property type="entry name" value="Homeodomain-like_sf"/>
</dbReference>
<feature type="domain" description="HTH tetR-type" evidence="5">
    <location>
        <begin position="9"/>
        <end position="69"/>
    </location>
</feature>
<evidence type="ECO:0000256" key="4">
    <source>
        <dbReference type="PROSITE-ProRule" id="PRU00335"/>
    </source>
</evidence>
<dbReference type="PROSITE" id="PS50977">
    <property type="entry name" value="HTH_TETR_2"/>
    <property type="match status" value="1"/>
</dbReference>